<keyword evidence="2" id="KW-1185">Reference proteome</keyword>
<comment type="caution">
    <text evidence="1">The sequence shown here is derived from an EMBL/GenBank/DDBJ whole genome shotgun (WGS) entry which is preliminary data.</text>
</comment>
<protein>
    <submittedName>
        <fullName evidence="1">Uncharacterized protein</fullName>
    </submittedName>
</protein>
<proteinExistence type="predicted"/>
<sequence>MNGKEEKYEYSDDEILEEAIELVKKGSTYEEVQRKFNLSGDDINLIDFVINEF</sequence>
<gene>
    <name evidence="1" type="ORF">J2Z81_001866</name>
</gene>
<reference evidence="1 2" key="1">
    <citation type="submission" date="2021-03" db="EMBL/GenBank/DDBJ databases">
        <title>Genomic Encyclopedia of Type Strains, Phase IV (KMG-IV): sequencing the most valuable type-strain genomes for metagenomic binning, comparative biology and taxonomic classification.</title>
        <authorList>
            <person name="Goeker M."/>
        </authorList>
    </citation>
    <scope>NUCLEOTIDE SEQUENCE [LARGE SCALE GENOMIC DNA]</scope>
    <source>
        <strain evidence="1 2">DSM 25790</strain>
    </source>
</reference>
<evidence type="ECO:0000313" key="1">
    <source>
        <dbReference type="EMBL" id="MBP2257896.1"/>
    </source>
</evidence>
<evidence type="ECO:0000313" key="2">
    <source>
        <dbReference type="Proteomes" id="UP001519294"/>
    </source>
</evidence>
<accession>A0ABS4S9X5</accession>
<dbReference type="RefSeq" id="WP_226371213.1">
    <property type="nucleotide sequence ID" value="NZ_JAGIKX010000016.1"/>
</dbReference>
<dbReference type="EMBL" id="JAGIKX010000016">
    <property type="protein sequence ID" value="MBP2257896.1"/>
    <property type="molecule type" value="Genomic_DNA"/>
</dbReference>
<dbReference type="Proteomes" id="UP001519294">
    <property type="component" value="Unassembled WGS sequence"/>
</dbReference>
<name>A0ABS4S9X5_9BACI</name>
<organism evidence="1 2">
    <name type="scientific">Virgibacillus alimentarius</name>
    <dbReference type="NCBI Taxonomy" id="698769"/>
    <lineage>
        <taxon>Bacteria</taxon>
        <taxon>Bacillati</taxon>
        <taxon>Bacillota</taxon>
        <taxon>Bacilli</taxon>
        <taxon>Bacillales</taxon>
        <taxon>Bacillaceae</taxon>
        <taxon>Virgibacillus</taxon>
    </lineage>
</organism>